<protein>
    <recommendedName>
        <fullName evidence="2">HEPN domain-containing protein</fullName>
    </recommendedName>
</protein>
<dbReference type="Gene3D" id="1.20.120.330">
    <property type="entry name" value="Nucleotidyltransferases domain 2"/>
    <property type="match status" value="1"/>
</dbReference>
<dbReference type="EMBL" id="AZHW01000379">
    <property type="protein sequence ID" value="ETX00068.1"/>
    <property type="molecule type" value="Genomic_DNA"/>
</dbReference>
<evidence type="ECO:0000259" key="2">
    <source>
        <dbReference type="Pfam" id="PF05168"/>
    </source>
</evidence>
<accession>W4LQ23</accession>
<keyword evidence="4" id="KW-1185">Reference proteome</keyword>
<dbReference type="Proteomes" id="UP000019141">
    <property type="component" value="Unassembled WGS sequence"/>
</dbReference>
<evidence type="ECO:0000313" key="4">
    <source>
        <dbReference type="Proteomes" id="UP000019141"/>
    </source>
</evidence>
<evidence type="ECO:0000313" key="3">
    <source>
        <dbReference type="EMBL" id="ETX00068.1"/>
    </source>
</evidence>
<dbReference type="HOGENOM" id="CLU_151247_3_0_7"/>
<dbReference type="InterPro" id="IPR052226">
    <property type="entry name" value="UPF0332_toxin"/>
</dbReference>
<gene>
    <name evidence="3" type="ORF">ETSY1_12585</name>
</gene>
<dbReference type="Pfam" id="PF05168">
    <property type="entry name" value="HEPN"/>
    <property type="match status" value="1"/>
</dbReference>
<organism evidence="3 4">
    <name type="scientific">Entotheonella factor</name>
    <dbReference type="NCBI Taxonomy" id="1429438"/>
    <lineage>
        <taxon>Bacteria</taxon>
        <taxon>Pseudomonadati</taxon>
        <taxon>Nitrospinota/Tectimicrobiota group</taxon>
        <taxon>Candidatus Tectimicrobiota</taxon>
        <taxon>Candidatus Entotheonellia</taxon>
        <taxon>Candidatus Entotheonellales</taxon>
        <taxon>Candidatus Entotheonellaceae</taxon>
        <taxon>Candidatus Entotheonella</taxon>
    </lineage>
</organism>
<reference evidence="3 4" key="1">
    <citation type="journal article" date="2014" name="Nature">
        <title>An environmental bacterial taxon with a large and distinct metabolic repertoire.</title>
        <authorList>
            <person name="Wilson M.C."/>
            <person name="Mori T."/>
            <person name="Ruckert C."/>
            <person name="Uria A.R."/>
            <person name="Helf M.J."/>
            <person name="Takada K."/>
            <person name="Gernert C."/>
            <person name="Steffens U.A."/>
            <person name="Heycke N."/>
            <person name="Schmitt S."/>
            <person name="Rinke C."/>
            <person name="Helfrich E.J."/>
            <person name="Brachmann A.O."/>
            <person name="Gurgui C."/>
            <person name="Wakimoto T."/>
            <person name="Kracht M."/>
            <person name="Crusemann M."/>
            <person name="Hentschel U."/>
            <person name="Abe I."/>
            <person name="Matsunaga S."/>
            <person name="Kalinowski J."/>
            <person name="Takeyama H."/>
            <person name="Piel J."/>
        </authorList>
    </citation>
    <scope>NUCLEOTIDE SEQUENCE [LARGE SCALE GENOMIC DNA]</scope>
    <source>
        <strain evidence="4">TSY1</strain>
    </source>
</reference>
<dbReference type="InterPro" id="IPR007842">
    <property type="entry name" value="HEPN_dom"/>
</dbReference>
<name>W4LQ23_ENTF1</name>
<dbReference type="PANTHER" id="PTHR36565">
    <property type="entry name" value="UPF0332 PROTEIN TM_1000"/>
    <property type="match status" value="1"/>
</dbReference>
<feature type="domain" description="HEPN" evidence="2">
    <location>
        <begin position="11"/>
        <end position="120"/>
    </location>
</feature>
<evidence type="ECO:0000256" key="1">
    <source>
        <dbReference type="ARBA" id="ARBA00038248"/>
    </source>
</evidence>
<comment type="caution">
    <text evidence="3">The sequence shown here is derived from an EMBL/GenBank/DDBJ whole genome shotgun (WGS) entry which is preliminary data.</text>
</comment>
<dbReference type="PANTHER" id="PTHR36565:SF1">
    <property type="entry name" value="UPF0332 PROTEIN TM_1000"/>
    <property type="match status" value="1"/>
</dbReference>
<proteinExistence type="inferred from homology"/>
<dbReference type="AlphaFoldDB" id="W4LQ23"/>
<comment type="similarity">
    <text evidence="1">Belongs to the UPF0332 family.</text>
</comment>
<sequence length="134" mass="14974">MNPILVRAEWFRARQALGAAEILRDTGYRADALSRAYYATLHAAKAALYIHDVTTASHAAVRRMFGLHLIQTGAIEGEWASHLGEILDDRLAADYDVEAVFTAEEVNHACQQARAFLDRIQTYLLENNLTIDDS</sequence>